<evidence type="ECO:0000259" key="12">
    <source>
        <dbReference type="Pfam" id="PF13733"/>
    </source>
</evidence>
<keyword evidence="8" id="KW-1133">Transmembrane helix</keyword>
<accession>A0A6C0C3P0</accession>
<protein>
    <recommendedName>
        <fullName evidence="14">Galactosyltransferase C-terminal domain-containing protein</fullName>
    </recommendedName>
</protein>
<dbReference type="InterPro" id="IPR003859">
    <property type="entry name" value="Galactosyl_T"/>
</dbReference>
<keyword evidence="9" id="KW-0472">Membrane</keyword>
<evidence type="ECO:0000256" key="6">
    <source>
        <dbReference type="ARBA" id="ARBA00022692"/>
    </source>
</evidence>
<keyword evidence="6" id="KW-0812">Transmembrane</keyword>
<dbReference type="GO" id="GO:0016020">
    <property type="term" value="C:membrane"/>
    <property type="evidence" value="ECO:0007669"/>
    <property type="project" value="UniProtKB-SubCell"/>
</dbReference>
<evidence type="ECO:0000256" key="5">
    <source>
        <dbReference type="ARBA" id="ARBA00022679"/>
    </source>
</evidence>
<dbReference type="PRINTS" id="PR02050">
    <property type="entry name" value="B14GALTRFASE"/>
</dbReference>
<dbReference type="Gene3D" id="3.90.550.10">
    <property type="entry name" value="Spore Coat Polysaccharide Biosynthesis Protein SpsA, Chain A"/>
    <property type="match status" value="1"/>
</dbReference>
<dbReference type="PANTHER" id="PTHR19300">
    <property type="entry name" value="BETA-1,4-GALACTOSYLTRANSFERASE"/>
    <property type="match status" value="1"/>
</dbReference>
<evidence type="ECO:0000256" key="3">
    <source>
        <dbReference type="ARBA" id="ARBA00005735"/>
    </source>
</evidence>
<evidence type="ECO:0000256" key="7">
    <source>
        <dbReference type="ARBA" id="ARBA00022968"/>
    </source>
</evidence>
<proteinExistence type="inferred from homology"/>
<feature type="domain" description="Galactosyltransferase N-terminal" evidence="12">
    <location>
        <begin position="8"/>
        <end position="87"/>
    </location>
</feature>
<dbReference type="SUPFAM" id="SSF53448">
    <property type="entry name" value="Nucleotide-diphospho-sugar transferases"/>
    <property type="match status" value="1"/>
</dbReference>
<dbReference type="Pfam" id="PF02709">
    <property type="entry name" value="Glyco_transf_7C"/>
    <property type="match status" value="1"/>
</dbReference>
<reference evidence="13" key="1">
    <citation type="journal article" date="2020" name="Nature">
        <title>Giant virus diversity and host interactions through global metagenomics.</title>
        <authorList>
            <person name="Schulz F."/>
            <person name="Roux S."/>
            <person name="Paez-Espino D."/>
            <person name="Jungbluth S."/>
            <person name="Walsh D.A."/>
            <person name="Denef V.J."/>
            <person name="McMahon K.D."/>
            <person name="Konstantinidis K.T."/>
            <person name="Eloe-Fadrosh E.A."/>
            <person name="Kyrpides N.C."/>
            <person name="Woyke T."/>
        </authorList>
    </citation>
    <scope>NUCLEOTIDE SEQUENCE</scope>
    <source>
        <strain evidence="13">GVMAG-M-3300020182-84</strain>
    </source>
</reference>
<evidence type="ECO:0000256" key="10">
    <source>
        <dbReference type="ARBA" id="ARBA00023180"/>
    </source>
</evidence>
<dbReference type="Pfam" id="PF13733">
    <property type="entry name" value="Glyco_transf_7N"/>
    <property type="match status" value="1"/>
</dbReference>
<dbReference type="PANTHER" id="PTHR19300:SF57">
    <property type="entry name" value="BETA-1,4-N-ACETYLGALACTOSAMINYLTRANSFERASE"/>
    <property type="match status" value="1"/>
</dbReference>
<organism evidence="13">
    <name type="scientific">viral metagenome</name>
    <dbReference type="NCBI Taxonomy" id="1070528"/>
    <lineage>
        <taxon>unclassified sequences</taxon>
        <taxon>metagenomes</taxon>
        <taxon>organismal metagenomes</taxon>
    </lineage>
</organism>
<keyword evidence="5" id="KW-0808">Transferase</keyword>
<dbReference type="EMBL" id="MN739312">
    <property type="protein sequence ID" value="QHS98143.1"/>
    <property type="molecule type" value="Genomic_DNA"/>
</dbReference>
<dbReference type="GO" id="GO:0005794">
    <property type="term" value="C:Golgi apparatus"/>
    <property type="evidence" value="ECO:0007669"/>
    <property type="project" value="TreeGrafter"/>
</dbReference>
<dbReference type="InterPro" id="IPR029044">
    <property type="entry name" value="Nucleotide-diphossugar_trans"/>
</dbReference>
<evidence type="ECO:0000256" key="2">
    <source>
        <dbReference type="ARBA" id="ARBA00004922"/>
    </source>
</evidence>
<keyword evidence="4" id="KW-0328">Glycosyltransferase</keyword>
<comment type="similarity">
    <text evidence="3">Belongs to the glycosyltransferase 7 family.</text>
</comment>
<dbReference type="InterPro" id="IPR027995">
    <property type="entry name" value="Galactosyl_T_N"/>
</dbReference>
<keyword evidence="7" id="KW-0735">Signal-anchor</keyword>
<evidence type="ECO:0008006" key="14">
    <source>
        <dbReference type="Google" id="ProtNLM"/>
    </source>
</evidence>
<feature type="domain" description="Galactosyltransferase C-terminal" evidence="11">
    <location>
        <begin position="110"/>
        <end position="153"/>
    </location>
</feature>
<evidence type="ECO:0000256" key="1">
    <source>
        <dbReference type="ARBA" id="ARBA00004606"/>
    </source>
</evidence>
<evidence type="ECO:0000256" key="9">
    <source>
        <dbReference type="ARBA" id="ARBA00023136"/>
    </source>
</evidence>
<dbReference type="GO" id="GO:0005975">
    <property type="term" value="P:carbohydrate metabolic process"/>
    <property type="evidence" value="ECO:0007669"/>
    <property type="project" value="InterPro"/>
</dbReference>
<dbReference type="GO" id="GO:0033842">
    <property type="term" value="F:N-acetyl-beta-glucosaminyl-derivative 4-beta-N-acetylgalactosaminyltransferase activity"/>
    <property type="evidence" value="ECO:0007669"/>
    <property type="project" value="TreeGrafter"/>
</dbReference>
<evidence type="ECO:0000256" key="8">
    <source>
        <dbReference type="ARBA" id="ARBA00022989"/>
    </source>
</evidence>
<dbReference type="GO" id="GO:0006688">
    <property type="term" value="P:glycosphingolipid biosynthetic process"/>
    <property type="evidence" value="ECO:0007669"/>
    <property type="project" value="TreeGrafter"/>
</dbReference>
<dbReference type="GO" id="GO:0008378">
    <property type="term" value="F:galactosyltransferase activity"/>
    <property type="evidence" value="ECO:0007669"/>
    <property type="project" value="TreeGrafter"/>
</dbReference>
<sequence>MYMVPNFIIIIPYRDRPIDKHIYLNYMKYILEDESNYEIYFIHQDNDLPFNRGAMKNLGFIKIKENYPDNYKHITIVFQDVDTIPYKKDLVSFTTSKGIVKHFFGFDFALGGMFCINAEDFESIGGFPNFWSWGFEDTLLNNRCVYNKIHIDRNVFFKSGSNEFMQFSIANQPQLNLKNLEKTTNNSGDTYNDIININNKNQEDYLQPIKHRIYYFDFNTTQKYNVNNEGLTDMSRKKFFFDKGNNVKVMARKKLVFF</sequence>
<keyword evidence="10" id="KW-0325">Glycoprotein</keyword>
<dbReference type="AlphaFoldDB" id="A0A6C0C3P0"/>
<dbReference type="UniPathway" id="UPA00378"/>
<comment type="subcellular location">
    <subcellularLocation>
        <location evidence="1">Membrane</location>
        <topology evidence="1">Single-pass type II membrane protein</topology>
    </subcellularLocation>
</comment>
<comment type="pathway">
    <text evidence="2">Protein modification; protein glycosylation.</text>
</comment>
<evidence type="ECO:0000313" key="13">
    <source>
        <dbReference type="EMBL" id="QHS98143.1"/>
    </source>
</evidence>
<dbReference type="InterPro" id="IPR027791">
    <property type="entry name" value="Galactosyl_T_C"/>
</dbReference>
<evidence type="ECO:0000256" key="4">
    <source>
        <dbReference type="ARBA" id="ARBA00022676"/>
    </source>
</evidence>
<name>A0A6C0C3P0_9ZZZZ</name>
<evidence type="ECO:0000259" key="11">
    <source>
        <dbReference type="Pfam" id="PF02709"/>
    </source>
</evidence>